<reference evidence="1 2" key="1">
    <citation type="submission" date="2019-09" db="EMBL/GenBank/DDBJ databases">
        <title>YIM 132548 draft genome.</title>
        <authorList>
            <person name="Jiang L."/>
        </authorList>
    </citation>
    <scope>NUCLEOTIDE SEQUENCE [LARGE SCALE GENOMIC DNA]</scope>
    <source>
        <strain evidence="1 2">YIM 132548</strain>
    </source>
</reference>
<accession>A0A6N6MJ18</accession>
<protein>
    <submittedName>
        <fullName evidence="1">Uncharacterized protein</fullName>
    </submittedName>
</protein>
<dbReference type="Proteomes" id="UP000441523">
    <property type="component" value="Unassembled WGS sequence"/>
</dbReference>
<dbReference type="AlphaFoldDB" id="A0A6N6MJ18"/>
<organism evidence="1 2">
    <name type="scientific">Methylobacterium planeticum</name>
    <dbReference type="NCBI Taxonomy" id="2615211"/>
    <lineage>
        <taxon>Bacteria</taxon>
        <taxon>Pseudomonadati</taxon>
        <taxon>Pseudomonadota</taxon>
        <taxon>Alphaproteobacteria</taxon>
        <taxon>Hyphomicrobiales</taxon>
        <taxon>Methylobacteriaceae</taxon>
        <taxon>Methylobacterium</taxon>
    </lineage>
</organism>
<proteinExistence type="predicted"/>
<sequence>MVTFDQAAVEAIGGKWEEARLIGQACEELAAGRVPVVEARGLLAQSKLAWKASVLEQILRYRLVALTEGTIQEWNSKNILASMVLARTISETSAAILEIHRKALKHLKDKDFRGLNALVEAATFATREKDWVEEFPQHKTKSIMTAIQKLDREVPGFEREYDMLSEISHPNSMGHFSFFATLDHGLRRAEFSTQKRNVAPVLSSILVSCMTILLASKALEELVDALPAIAELRPPALGASI</sequence>
<keyword evidence="2" id="KW-1185">Reference proteome</keyword>
<dbReference type="EMBL" id="VZZJ01000045">
    <property type="protein sequence ID" value="KAB1068813.1"/>
    <property type="molecule type" value="Genomic_DNA"/>
</dbReference>
<name>A0A6N6MJ18_9HYPH</name>
<dbReference type="RefSeq" id="WP_150966807.1">
    <property type="nucleotide sequence ID" value="NZ_VZZJ01000045.1"/>
</dbReference>
<comment type="caution">
    <text evidence="1">The sequence shown here is derived from an EMBL/GenBank/DDBJ whole genome shotgun (WGS) entry which is preliminary data.</text>
</comment>
<evidence type="ECO:0000313" key="1">
    <source>
        <dbReference type="EMBL" id="KAB1068813.1"/>
    </source>
</evidence>
<gene>
    <name evidence="1" type="ORF">F6X51_26220</name>
</gene>
<evidence type="ECO:0000313" key="2">
    <source>
        <dbReference type="Proteomes" id="UP000441523"/>
    </source>
</evidence>